<comment type="subcellular location">
    <subcellularLocation>
        <location evidence="1 8">Cell outer membrane</location>
        <topology evidence="1 8">Multi-pass membrane protein</topology>
    </subcellularLocation>
</comment>
<dbReference type="InterPro" id="IPR036942">
    <property type="entry name" value="Beta-barrel_TonB_sf"/>
</dbReference>
<dbReference type="SUPFAM" id="SSF56935">
    <property type="entry name" value="Porins"/>
    <property type="match status" value="1"/>
</dbReference>
<keyword evidence="12" id="KW-0675">Receptor</keyword>
<evidence type="ECO:0000259" key="11">
    <source>
        <dbReference type="Pfam" id="PF07715"/>
    </source>
</evidence>
<evidence type="ECO:0000313" key="13">
    <source>
        <dbReference type="Proteomes" id="UP000256478"/>
    </source>
</evidence>
<feature type="domain" description="TonB-dependent receptor-like beta-barrel" evidence="10">
    <location>
        <begin position="531"/>
        <end position="1013"/>
    </location>
</feature>
<keyword evidence="6 8" id="KW-0472">Membrane</keyword>
<dbReference type="Pfam" id="PF07715">
    <property type="entry name" value="Plug"/>
    <property type="match status" value="1"/>
</dbReference>
<evidence type="ECO:0000256" key="3">
    <source>
        <dbReference type="ARBA" id="ARBA00022452"/>
    </source>
</evidence>
<dbReference type="PROSITE" id="PS52016">
    <property type="entry name" value="TONB_DEPENDENT_REC_3"/>
    <property type="match status" value="1"/>
</dbReference>
<dbReference type="Pfam" id="PF00593">
    <property type="entry name" value="TonB_dep_Rec_b-barrel"/>
    <property type="match status" value="1"/>
</dbReference>
<dbReference type="InterPro" id="IPR010104">
    <property type="entry name" value="TonB_rcpt_bac"/>
</dbReference>
<keyword evidence="5 9" id="KW-0798">TonB box</keyword>
<dbReference type="InterPro" id="IPR037066">
    <property type="entry name" value="Plug_dom_sf"/>
</dbReference>
<evidence type="ECO:0000256" key="4">
    <source>
        <dbReference type="ARBA" id="ARBA00022692"/>
    </source>
</evidence>
<gene>
    <name evidence="12" type="ORF">DXX93_18020</name>
</gene>
<evidence type="ECO:0000256" key="7">
    <source>
        <dbReference type="ARBA" id="ARBA00023237"/>
    </source>
</evidence>
<dbReference type="Proteomes" id="UP000256478">
    <property type="component" value="Unassembled WGS sequence"/>
</dbReference>
<evidence type="ECO:0000256" key="1">
    <source>
        <dbReference type="ARBA" id="ARBA00004571"/>
    </source>
</evidence>
<dbReference type="PANTHER" id="PTHR40980:SF3">
    <property type="entry name" value="TONB-DEPENDENT RECEPTOR-LIKE BETA-BARREL DOMAIN-CONTAINING PROTEIN"/>
    <property type="match status" value="1"/>
</dbReference>
<dbReference type="AlphaFoldDB" id="A0A3E0TUM5"/>
<dbReference type="Gene3D" id="2.40.170.20">
    <property type="entry name" value="TonB-dependent receptor, beta-barrel domain"/>
    <property type="match status" value="1"/>
</dbReference>
<reference evidence="12 13" key="1">
    <citation type="submission" date="2018-08" db="EMBL/GenBank/DDBJ databases">
        <title>Thalassotalea euphylliae genome.</title>
        <authorList>
            <person name="Summers S."/>
            <person name="Rice S.A."/>
            <person name="Freckelton M.L."/>
            <person name="Nedved B.T."/>
            <person name="Hadfield M.G."/>
        </authorList>
    </citation>
    <scope>NUCLEOTIDE SEQUENCE [LARGE SCALE GENOMIC DNA]</scope>
    <source>
        <strain evidence="12 13">H1</strain>
    </source>
</reference>
<evidence type="ECO:0000256" key="8">
    <source>
        <dbReference type="PROSITE-ProRule" id="PRU01360"/>
    </source>
</evidence>
<sequence length="1046" mass="115904">MLSTMNIKKMSLEWTAFLIVLSSFFISLSSNANASKESVTMEFDIDASDAETALLEFAEQANLTLLVPFRLVNGIQTNSLHGRFSYLEGIVILLNGTGLKAIRLEQDAISIVKDEDHISSNSSVLPVEELGADNLAKVVSEEKEAPQIEVFEITGIRSSLAHAMENKRNAGSIQDGIAAEDVGKFPDQNVAESLQRLPGVAISRQNGEGSKLTIRGFGPEFNLVQVNGRTIATTGTDRSLDFQVLPSELIAGSDVVKAPMASIQEGSIGGYVNVKTARPKSSPGFKAVGSIHTKYSELSDDIGPRVSGIVSNTFMDNRFGVLIGFTHQENTNRIDSAETSRWSTVTASAIEGDIKDLNGNVITPEHLWYPGRYRFNLTEEHRERSGANVTIEFAQTDDIAHTVDFLYSDFKREELRQGMQIPLHRSGWRNVVASNNLTAIRGEKFGNHPLDGQFGESGEVSETIVFGYHLNAVVGNFTFDFDAFKSKADATIITHNYVPNLIDATQEIGNDVIKYDLVGGGNLLDYQSNIDISNTSNVRAHFNTLFDERLEDDVAELKFDARYETDEGTLTSIDTGVAYSSREKTLGHYRIQSGCGNKDVINPISTCNTFFDLDDSLFKTNDSHFLSEESGDFPRQFILVADVQKYLDAIGTLRQEPNWTDKFLSRPRSTATEEEKTSAYVQFNFKGELGDYTWSGNAGARYVDVETVSSGYGQNRIAIEHAVDKNDNSIQIDVLYSELSQISKKHRYDEVLPSVNFKLDFQNGYNLRFAGSKVISLPTISDISVSATYNDIRASNFSTVKGNPFLLPYEATQFDLSLEYYSENGDSYALNLFTKTLDSFISTQTTPDTTPNVYIDGKEVDASIDIPEFGPLVELVTQKSNRAGGDITGVELAFLHNFDYLPSVFDGFGIQANFTYLDAEDKNAEPIGIEGINDPGVALEGFSETSYNVVAFYEKDRIQARFAYNWRDDFLLARSGTRNGGLPEHVEAYGQLDASFSYDVTEDVTILFEAINITNERLYEYVDVQERLSRLQYTGSRFALGARVKL</sequence>
<dbReference type="EMBL" id="QUOU01000001">
    <property type="protein sequence ID" value="REL28278.1"/>
    <property type="molecule type" value="Genomic_DNA"/>
</dbReference>
<dbReference type="NCBIfam" id="TIGR01782">
    <property type="entry name" value="TonB-Xanth-Caul"/>
    <property type="match status" value="1"/>
</dbReference>
<name>A0A3E0TUM5_9GAMM</name>
<evidence type="ECO:0000256" key="9">
    <source>
        <dbReference type="RuleBase" id="RU003357"/>
    </source>
</evidence>
<dbReference type="GO" id="GO:0009279">
    <property type="term" value="C:cell outer membrane"/>
    <property type="evidence" value="ECO:0007669"/>
    <property type="project" value="UniProtKB-SubCell"/>
</dbReference>
<dbReference type="InterPro" id="IPR012910">
    <property type="entry name" value="Plug_dom"/>
</dbReference>
<feature type="domain" description="TonB-dependent receptor plug" evidence="11">
    <location>
        <begin position="171"/>
        <end position="270"/>
    </location>
</feature>
<dbReference type="Gene3D" id="3.55.50.30">
    <property type="match status" value="1"/>
</dbReference>
<accession>A0A3E0TUM5</accession>
<dbReference type="InterPro" id="IPR000531">
    <property type="entry name" value="Beta-barrel_TonB"/>
</dbReference>
<dbReference type="PANTHER" id="PTHR40980">
    <property type="entry name" value="PLUG DOMAIN-CONTAINING PROTEIN"/>
    <property type="match status" value="1"/>
</dbReference>
<organism evidence="12 13">
    <name type="scientific">Thalassotalea euphylliae</name>
    <dbReference type="NCBI Taxonomy" id="1655234"/>
    <lineage>
        <taxon>Bacteria</taxon>
        <taxon>Pseudomonadati</taxon>
        <taxon>Pseudomonadota</taxon>
        <taxon>Gammaproteobacteria</taxon>
        <taxon>Alteromonadales</taxon>
        <taxon>Colwelliaceae</taxon>
        <taxon>Thalassotalea</taxon>
    </lineage>
</organism>
<keyword evidence="2 8" id="KW-0813">Transport</keyword>
<proteinExistence type="inferred from homology"/>
<dbReference type="Gene3D" id="2.170.130.10">
    <property type="entry name" value="TonB-dependent receptor, plug domain"/>
    <property type="match status" value="1"/>
</dbReference>
<protein>
    <submittedName>
        <fullName evidence="12">TonB-dependent receptor</fullName>
    </submittedName>
</protein>
<comment type="caution">
    <text evidence="12">The sequence shown here is derived from an EMBL/GenBank/DDBJ whole genome shotgun (WGS) entry which is preliminary data.</text>
</comment>
<dbReference type="OrthoDB" id="8727862at2"/>
<evidence type="ECO:0000256" key="5">
    <source>
        <dbReference type="ARBA" id="ARBA00023077"/>
    </source>
</evidence>
<evidence type="ECO:0000313" key="12">
    <source>
        <dbReference type="EMBL" id="REL28278.1"/>
    </source>
</evidence>
<evidence type="ECO:0000256" key="6">
    <source>
        <dbReference type="ARBA" id="ARBA00023136"/>
    </source>
</evidence>
<comment type="similarity">
    <text evidence="8 9">Belongs to the TonB-dependent receptor family.</text>
</comment>
<keyword evidence="3 8" id="KW-1134">Transmembrane beta strand</keyword>
<evidence type="ECO:0000259" key="10">
    <source>
        <dbReference type="Pfam" id="PF00593"/>
    </source>
</evidence>
<keyword evidence="7 8" id="KW-0998">Cell outer membrane</keyword>
<keyword evidence="4 8" id="KW-0812">Transmembrane</keyword>
<evidence type="ECO:0000256" key="2">
    <source>
        <dbReference type="ARBA" id="ARBA00022448"/>
    </source>
</evidence>
<dbReference type="InterPro" id="IPR039426">
    <property type="entry name" value="TonB-dep_rcpt-like"/>
</dbReference>